<keyword evidence="2" id="KW-1185">Reference proteome</keyword>
<protein>
    <submittedName>
        <fullName evidence="1">Uncharacterized protein</fullName>
    </submittedName>
</protein>
<evidence type="ECO:0000313" key="2">
    <source>
        <dbReference type="Proteomes" id="UP000092460"/>
    </source>
</evidence>
<name>A0A1B0BJ10_9MUSC</name>
<reference evidence="2" key="1">
    <citation type="submission" date="2015-01" db="EMBL/GenBank/DDBJ databases">
        <authorList>
            <person name="Aksoy S."/>
            <person name="Warren W."/>
            <person name="Wilson R.K."/>
        </authorList>
    </citation>
    <scope>NUCLEOTIDE SEQUENCE [LARGE SCALE GENOMIC DNA]</scope>
    <source>
        <strain evidence="2">IAEA</strain>
    </source>
</reference>
<accession>A0A1B0BJ10</accession>
<dbReference type="AlphaFoldDB" id="A0A1B0BJ10"/>
<sequence>MEKCKRNYKIRILYVTSKIVRKHICVQVHLNCLADAANMVNDVLYYQHGKEFAFEDFLVVKQR</sequence>
<evidence type="ECO:0000313" key="1">
    <source>
        <dbReference type="EnsemblMetazoa" id="GPPI031770-PA"/>
    </source>
</evidence>
<dbReference type="VEuPathDB" id="VectorBase:GPPI031770"/>
<dbReference type="Proteomes" id="UP000092460">
    <property type="component" value="Unassembled WGS sequence"/>
</dbReference>
<reference evidence="1" key="2">
    <citation type="submission" date="2020-05" db="UniProtKB">
        <authorList>
            <consortium name="EnsemblMetazoa"/>
        </authorList>
    </citation>
    <scope>IDENTIFICATION</scope>
    <source>
        <strain evidence="1">IAEA</strain>
    </source>
</reference>
<organism evidence="1 2">
    <name type="scientific">Glossina palpalis gambiensis</name>
    <dbReference type="NCBI Taxonomy" id="67801"/>
    <lineage>
        <taxon>Eukaryota</taxon>
        <taxon>Metazoa</taxon>
        <taxon>Ecdysozoa</taxon>
        <taxon>Arthropoda</taxon>
        <taxon>Hexapoda</taxon>
        <taxon>Insecta</taxon>
        <taxon>Pterygota</taxon>
        <taxon>Neoptera</taxon>
        <taxon>Endopterygota</taxon>
        <taxon>Diptera</taxon>
        <taxon>Brachycera</taxon>
        <taxon>Muscomorpha</taxon>
        <taxon>Hippoboscoidea</taxon>
        <taxon>Glossinidae</taxon>
        <taxon>Glossina</taxon>
    </lineage>
</organism>
<dbReference type="EMBL" id="JXJN01015301">
    <property type="status" value="NOT_ANNOTATED_CDS"/>
    <property type="molecule type" value="Genomic_DNA"/>
</dbReference>
<dbReference type="EnsemblMetazoa" id="GPPI031770-RA">
    <property type="protein sequence ID" value="GPPI031770-PA"/>
    <property type="gene ID" value="GPPI031770"/>
</dbReference>
<proteinExistence type="predicted"/>